<dbReference type="AlphaFoldDB" id="A0A3E1NJ27"/>
<evidence type="ECO:0000313" key="2">
    <source>
        <dbReference type="Proteomes" id="UP000261284"/>
    </source>
</evidence>
<sequence length="218" mass="24974">MKTQPLNTSDPLQFVWQYGEVQVVVMGGIRLEGLDRLKSTLKVQYKQQVIRTNIDLYNDIQVEKLARKMAVQCSLGTSFTVKLLEELTNELEAHRIKSLQQLEVKKEKKVLSKEDKQEAIAFLSQPNLLQRTNELIGSSGVIGEELNRLLMYLVFTSRKRQYPLHIISLAASGTGKSYLQEKVAALIPDEDKIEMTMLSENAFYYFGQQELRNKFAVD</sequence>
<gene>
    <name evidence="1" type="ORF">DXN05_10320</name>
</gene>
<name>A0A3E1NJ27_9BACT</name>
<evidence type="ECO:0000313" key="1">
    <source>
        <dbReference type="EMBL" id="RFM27933.1"/>
    </source>
</evidence>
<protein>
    <submittedName>
        <fullName evidence="1">Uncharacterized protein</fullName>
    </submittedName>
</protein>
<dbReference type="RefSeq" id="WP_116847180.1">
    <property type="nucleotide sequence ID" value="NZ_QTJU01000003.1"/>
</dbReference>
<dbReference type="EMBL" id="QTJU01000003">
    <property type="protein sequence ID" value="RFM27933.1"/>
    <property type="molecule type" value="Genomic_DNA"/>
</dbReference>
<proteinExistence type="predicted"/>
<keyword evidence="2" id="KW-1185">Reference proteome</keyword>
<dbReference type="OrthoDB" id="9804281at2"/>
<organism evidence="1 2">
    <name type="scientific">Deminuibacter soli</name>
    <dbReference type="NCBI Taxonomy" id="2291815"/>
    <lineage>
        <taxon>Bacteria</taxon>
        <taxon>Pseudomonadati</taxon>
        <taxon>Bacteroidota</taxon>
        <taxon>Chitinophagia</taxon>
        <taxon>Chitinophagales</taxon>
        <taxon>Chitinophagaceae</taxon>
        <taxon>Deminuibacter</taxon>
    </lineage>
</organism>
<reference evidence="1 2" key="1">
    <citation type="submission" date="2018-08" db="EMBL/GenBank/DDBJ databases">
        <title>Chitinophagaceae sp. K23C18032701, a novel bacterium isolated from forest soil.</title>
        <authorList>
            <person name="Wang C."/>
        </authorList>
    </citation>
    <scope>NUCLEOTIDE SEQUENCE [LARGE SCALE GENOMIC DNA]</scope>
    <source>
        <strain evidence="1 2">K23C18032701</strain>
    </source>
</reference>
<comment type="caution">
    <text evidence="1">The sequence shown here is derived from an EMBL/GenBank/DDBJ whole genome shotgun (WGS) entry which is preliminary data.</text>
</comment>
<accession>A0A3E1NJ27</accession>
<dbReference type="Proteomes" id="UP000261284">
    <property type="component" value="Unassembled WGS sequence"/>
</dbReference>